<evidence type="ECO:0000256" key="14">
    <source>
        <dbReference type="ARBA" id="ARBA00023204"/>
    </source>
</evidence>
<dbReference type="PANTHER" id="PTHR10133">
    <property type="entry name" value="DNA POLYMERASE I"/>
    <property type="match status" value="1"/>
</dbReference>
<comment type="similarity">
    <text evidence="1 17">Belongs to the DNA polymerase type-A family.</text>
</comment>
<dbReference type="InterPro" id="IPR043502">
    <property type="entry name" value="DNA/RNA_pol_sf"/>
</dbReference>
<dbReference type="InterPro" id="IPR020046">
    <property type="entry name" value="5-3_exonucl_a-hlix_arch_N"/>
</dbReference>
<dbReference type="Pfam" id="PF02739">
    <property type="entry name" value="5_3_exonuc_N"/>
    <property type="match status" value="1"/>
</dbReference>
<name>A0A4R2NCS5_9PAST</name>
<feature type="domain" description="5'-3' exonuclease" evidence="19">
    <location>
        <begin position="7"/>
        <end position="268"/>
    </location>
</feature>
<evidence type="ECO:0000256" key="3">
    <source>
        <dbReference type="ARBA" id="ARBA00012417"/>
    </source>
</evidence>
<keyword evidence="13 17" id="KW-0238">DNA-binding</keyword>
<dbReference type="InterPro" id="IPR018320">
    <property type="entry name" value="DNA_polymerase_1"/>
</dbReference>
<dbReference type="SMART" id="SM00474">
    <property type="entry name" value="35EXOc"/>
    <property type="match status" value="1"/>
</dbReference>
<keyword evidence="10 17" id="KW-0378">Hydrolase</keyword>
<evidence type="ECO:0000256" key="11">
    <source>
        <dbReference type="ARBA" id="ARBA00022839"/>
    </source>
</evidence>
<dbReference type="InterPro" id="IPR029060">
    <property type="entry name" value="PIN-like_dom_sf"/>
</dbReference>
<dbReference type="FunFam" id="3.40.50.1010:FF:000001">
    <property type="entry name" value="DNA polymerase I"/>
    <property type="match status" value="1"/>
</dbReference>
<dbReference type="InterPro" id="IPR008918">
    <property type="entry name" value="HhH2"/>
</dbReference>
<evidence type="ECO:0000256" key="17">
    <source>
        <dbReference type="RuleBase" id="RU004460"/>
    </source>
</evidence>
<dbReference type="NCBIfam" id="TIGR00593">
    <property type="entry name" value="pola"/>
    <property type="match status" value="1"/>
</dbReference>
<dbReference type="Pfam" id="PF00476">
    <property type="entry name" value="DNA_pol_A"/>
    <property type="match status" value="1"/>
</dbReference>
<dbReference type="AlphaFoldDB" id="A0A4R2NCS5"/>
<dbReference type="InterPro" id="IPR020045">
    <property type="entry name" value="DNA_polI_H3TH"/>
</dbReference>
<evidence type="ECO:0000256" key="7">
    <source>
        <dbReference type="ARBA" id="ARBA00022705"/>
    </source>
</evidence>
<dbReference type="EMBL" id="SLXJ01000001">
    <property type="protein sequence ID" value="TCP18963.1"/>
    <property type="molecule type" value="Genomic_DNA"/>
</dbReference>
<comment type="function">
    <text evidence="17">In addition to polymerase activity, this DNA polymerase exhibits 3'-5' and 5'-3' exonuclease activity.</text>
</comment>
<evidence type="ECO:0000259" key="18">
    <source>
        <dbReference type="SMART" id="SM00474"/>
    </source>
</evidence>
<dbReference type="Gene3D" id="3.30.70.370">
    <property type="match status" value="1"/>
</dbReference>
<dbReference type="PRINTS" id="PR00868">
    <property type="entry name" value="DNAPOLI"/>
</dbReference>
<dbReference type="SUPFAM" id="SSF88723">
    <property type="entry name" value="PIN domain-like"/>
    <property type="match status" value="1"/>
</dbReference>
<evidence type="ECO:0000256" key="15">
    <source>
        <dbReference type="ARBA" id="ARBA00049244"/>
    </source>
</evidence>
<dbReference type="OrthoDB" id="9806424at2"/>
<comment type="caution">
    <text evidence="21">The sequence shown here is derived from an EMBL/GenBank/DDBJ whole genome shotgun (WGS) entry which is preliminary data.</text>
</comment>
<dbReference type="FunFam" id="3.30.420.10:FF:000026">
    <property type="entry name" value="DNA polymerase I"/>
    <property type="match status" value="1"/>
</dbReference>
<dbReference type="InterPro" id="IPR002421">
    <property type="entry name" value="5-3_exonuclease"/>
</dbReference>
<dbReference type="SUPFAM" id="SSF47807">
    <property type="entry name" value="5' to 3' exonuclease, C-terminal subdomain"/>
    <property type="match status" value="1"/>
</dbReference>
<dbReference type="FunFam" id="1.10.150.20:FF:000002">
    <property type="entry name" value="DNA polymerase I"/>
    <property type="match status" value="1"/>
</dbReference>
<keyword evidence="7 17" id="KW-0235">DNA replication</keyword>
<comment type="subunit">
    <text evidence="2">Single-chain monomer with multiple functions.</text>
</comment>
<keyword evidence="14 17" id="KW-0234">DNA repair</keyword>
<accession>A0A4R2NCS5</accession>
<dbReference type="Gene3D" id="1.20.1060.10">
    <property type="entry name" value="Taq DNA Polymerase, Chain T, domain 4"/>
    <property type="match status" value="1"/>
</dbReference>
<comment type="catalytic activity">
    <reaction evidence="15 17">
        <text>DNA(n) + a 2'-deoxyribonucleoside 5'-triphosphate = DNA(n+1) + diphosphate</text>
        <dbReference type="Rhea" id="RHEA:22508"/>
        <dbReference type="Rhea" id="RHEA-COMP:17339"/>
        <dbReference type="Rhea" id="RHEA-COMP:17340"/>
        <dbReference type="ChEBI" id="CHEBI:33019"/>
        <dbReference type="ChEBI" id="CHEBI:61560"/>
        <dbReference type="ChEBI" id="CHEBI:173112"/>
        <dbReference type="EC" id="2.7.7.7"/>
    </reaction>
</comment>
<evidence type="ECO:0000256" key="16">
    <source>
        <dbReference type="NCBIfam" id="TIGR00593"/>
    </source>
</evidence>
<keyword evidence="8" id="KW-0540">Nuclease</keyword>
<dbReference type="Gene3D" id="1.10.150.20">
    <property type="entry name" value="5' to 3' exonuclease, C-terminal subdomain"/>
    <property type="match status" value="2"/>
</dbReference>
<evidence type="ECO:0000259" key="20">
    <source>
        <dbReference type="SMART" id="SM00482"/>
    </source>
</evidence>
<keyword evidence="6 17" id="KW-0548">Nucleotidyltransferase</keyword>
<evidence type="ECO:0000256" key="8">
    <source>
        <dbReference type="ARBA" id="ARBA00022722"/>
    </source>
</evidence>
<dbReference type="GO" id="GO:0003677">
    <property type="term" value="F:DNA binding"/>
    <property type="evidence" value="ECO:0007669"/>
    <property type="project" value="UniProtKB-UniRule"/>
</dbReference>
<evidence type="ECO:0000256" key="12">
    <source>
        <dbReference type="ARBA" id="ARBA00022932"/>
    </source>
</evidence>
<dbReference type="GO" id="GO:0003887">
    <property type="term" value="F:DNA-directed DNA polymerase activity"/>
    <property type="evidence" value="ECO:0007669"/>
    <property type="project" value="UniProtKB-UniRule"/>
</dbReference>
<feature type="domain" description="DNA-directed DNA polymerase family A palm" evidence="20">
    <location>
        <begin position="714"/>
        <end position="919"/>
    </location>
</feature>
<dbReference type="FunFam" id="1.10.150.20:FF:000003">
    <property type="entry name" value="DNA polymerase I"/>
    <property type="match status" value="1"/>
</dbReference>
<evidence type="ECO:0000313" key="22">
    <source>
        <dbReference type="Proteomes" id="UP000295537"/>
    </source>
</evidence>
<dbReference type="GO" id="GO:0006261">
    <property type="term" value="P:DNA-templated DNA replication"/>
    <property type="evidence" value="ECO:0007669"/>
    <property type="project" value="UniProtKB-UniRule"/>
</dbReference>
<dbReference type="SMART" id="SM00279">
    <property type="entry name" value="HhH2"/>
    <property type="match status" value="1"/>
</dbReference>
<dbReference type="InterPro" id="IPR012337">
    <property type="entry name" value="RNaseH-like_sf"/>
</dbReference>
<evidence type="ECO:0000313" key="21">
    <source>
        <dbReference type="EMBL" id="TCP18963.1"/>
    </source>
</evidence>
<dbReference type="Pfam" id="PF01612">
    <property type="entry name" value="DNA_pol_A_exo1"/>
    <property type="match status" value="1"/>
</dbReference>
<gene>
    <name evidence="17" type="primary">polA</name>
    <name evidence="21" type="ORF">EV693_101230</name>
</gene>
<evidence type="ECO:0000259" key="19">
    <source>
        <dbReference type="SMART" id="SM00475"/>
    </source>
</evidence>
<organism evidence="21 22">
    <name type="scientific">Nicoletella semolina</name>
    <dbReference type="NCBI Taxonomy" id="271160"/>
    <lineage>
        <taxon>Bacteria</taxon>
        <taxon>Pseudomonadati</taxon>
        <taxon>Pseudomonadota</taxon>
        <taxon>Gammaproteobacteria</taxon>
        <taxon>Pasteurellales</taxon>
        <taxon>Pasteurellaceae</taxon>
        <taxon>Nicoletella</taxon>
    </lineage>
</organism>
<sequence>MATIAPNPLVLVDGSSYLYRAFHAFPPLTNRQGEPTGAMYGVLNMLKSLIAQVQPTHIAVVFDAKGKTFRDHLFEQYKSHRPPMPDDLRKQIQPLHTMIKALGIPLLSIEGVEADDVIGTLAKQASDAGKNVLISTGDKDMAQLVNDRIMLINTMNNSLLDREGVIEKYGIPPELIIDYLALLGDSSDNIPGVKGVGEKTALALLQGIGSMQKIYTNLDKIAQLSFRGAKTFASKLEADKEMADLSYLLATIKTDVPLPMSHDQLEMQPQQRDELVELFGRYEFKRWLNEVITDTNPVTQSNPIAHAYKVSLNAYQATPSQAVNSVENFAKISLDRAAYECVNNEANFQIWLTKLQQAKLIAVDTETDNIDVMKANLVGISFALEQGEACYIPLAHRGGDVPQQEDLFTESKSENGLDLLLNQLNKMDCLTRLRPILENPAILKIGQNIKYDLTLLARNGIEAQGVVFDTMLESYTLNSTGRHNMDELAKRYLGHETIPFEALAGKGKQQKTFDQIELAKATEYAAEDADVTMKLHQVLAQELAKKPELNKLFTQIEMPLVSVLSRVERNGVLIDPTLLLQQSAEIEQRLVELEKTVHKEAGQLFNLASTKQLQEILFDKLQLPILKKTPKGAPSTNEEVLEELAQMGHKVPELLIEHRGLSKLKSTYTDKLPQMINPHTGRVHTSYHQAVTTTGRLSSSDPNLQNIPIRNEQGRRIRKAFVAPEGYVILAADYSQIELRIMAHLANDETMINAFATGQDIHRSTAAEIFGVSLEEVTNEQRRSAKAINFGLIYGMSAFGLSNQLGISRNEAQQYMERYFQRYPAVQQFMLDIREKAAEKGYVETLFARRLYLPDIQSSSPMRRKAAERVAINAPMQGTAADIIKVAMINIHQTIAQADDIQMIMQVHDELVFEVKADRIEYYSQLIKTKMESAITLRVPLIAEVGVGSNWDEAH</sequence>
<dbReference type="InterPro" id="IPR002562">
    <property type="entry name" value="3'-5'_exonuclease_dom"/>
</dbReference>
<dbReference type="InterPro" id="IPR001098">
    <property type="entry name" value="DNA-dir_DNA_pol_A_palm_dom"/>
</dbReference>
<dbReference type="SUPFAM" id="SSF53098">
    <property type="entry name" value="Ribonuclease H-like"/>
    <property type="match status" value="1"/>
</dbReference>
<dbReference type="FunFam" id="1.20.1060.10:FF:000001">
    <property type="entry name" value="DNA polymerase I"/>
    <property type="match status" value="1"/>
</dbReference>
<reference evidence="21 22" key="1">
    <citation type="submission" date="2019-03" db="EMBL/GenBank/DDBJ databases">
        <title>Genomic Encyclopedia of Type Strains, Phase IV (KMG-IV): sequencing the most valuable type-strain genomes for metagenomic binning, comparative biology and taxonomic classification.</title>
        <authorList>
            <person name="Goeker M."/>
        </authorList>
    </citation>
    <scope>NUCLEOTIDE SEQUENCE [LARGE SCALE GENOMIC DNA]</scope>
    <source>
        <strain evidence="21 22">DSM 16380</strain>
    </source>
</reference>
<dbReference type="SMART" id="SM00475">
    <property type="entry name" value="53EXOc"/>
    <property type="match status" value="1"/>
</dbReference>
<keyword evidence="22" id="KW-1185">Reference proteome</keyword>
<evidence type="ECO:0000256" key="2">
    <source>
        <dbReference type="ARBA" id="ARBA00011541"/>
    </source>
</evidence>
<dbReference type="GO" id="GO:0008409">
    <property type="term" value="F:5'-3' exonuclease activity"/>
    <property type="evidence" value="ECO:0007669"/>
    <property type="project" value="UniProtKB-UniRule"/>
</dbReference>
<dbReference type="InterPro" id="IPR019760">
    <property type="entry name" value="DNA-dir_DNA_pol_A_CS"/>
</dbReference>
<dbReference type="Proteomes" id="UP000295537">
    <property type="component" value="Unassembled WGS sequence"/>
</dbReference>
<dbReference type="SMART" id="SM00482">
    <property type="entry name" value="POLAc"/>
    <property type="match status" value="1"/>
</dbReference>
<dbReference type="PROSITE" id="PS00447">
    <property type="entry name" value="DNA_POLYMERASE_A"/>
    <property type="match status" value="1"/>
</dbReference>
<dbReference type="InterPro" id="IPR036397">
    <property type="entry name" value="RNaseH_sf"/>
</dbReference>
<proteinExistence type="inferred from homology"/>
<keyword evidence="9 17" id="KW-0227">DNA damage</keyword>
<evidence type="ECO:0000256" key="5">
    <source>
        <dbReference type="ARBA" id="ARBA00022679"/>
    </source>
</evidence>
<dbReference type="Gene3D" id="3.40.50.1010">
    <property type="entry name" value="5'-nuclease"/>
    <property type="match status" value="1"/>
</dbReference>
<evidence type="ECO:0000256" key="13">
    <source>
        <dbReference type="ARBA" id="ARBA00023125"/>
    </source>
</evidence>
<dbReference type="PANTHER" id="PTHR10133:SF27">
    <property type="entry name" value="DNA POLYMERASE NU"/>
    <property type="match status" value="1"/>
</dbReference>
<dbReference type="GO" id="GO:0006302">
    <property type="term" value="P:double-strand break repair"/>
    <property type="evidence" value="ECO:0007669"/>
    <property type="project" value="TreeGrafter"/>
</dbReference>
<keyword evidence="5 17" id="KW-0808">Transferase</keyword>
<dbReference type="CDD" id="cd06139">
    <property type="entry name" value="DNA_polA_I_Ecoli_like_exo"/>
    <property type="match status" value="1"/>
</dbReference>
<evidence type="ECO:0000256" key="10">
    <source>
        <dbReference type="ARBA" id="ARBA00022801"/>
    </source>
</evidence>
<dbReference type="SUPFAM" id="SSF56672">
    <property type="entry name" value="DNA/RNA polymerases"/>
    <property type="match status" value="1"/>
</dbReference>
<evidence type="ECO:0000256" key="6">
    <source>
        <dbReference type="ARBA" id="ARBA00022695"/>
    </source>
</evidence>
<feature type="domain" description="3'-5' exonuclease" evidence="18">
    <location>
        <begin position="339"/>
        <end position="544"/>
    </location>
</feature>
<protein>
    <recommendedName>
        <fullName evidence="4 16">DNA polymerase I</fullName>
        <ecNumber evidence="3 16">2.7.7.7</ecNumber>
    </recommendedName>
</protein>
<dbReference type="Pfam" id="PF01367">
    <property type="entry name" value="5_3_exonuc"/>
    <property type="match status" value="1"/>
</dbReference>
<dbReference type="RefSeq" id="WP_132500560.1">
    <property type="nucleotide sequence ID" value="NZ_LVXA01000001.1"/>
</dbReference>
<dbReference type="CDD" id="cd09859">
    <property type="entry name" value="PIN_53EXO"/>
    <property type="match status" value="1"/>
</dbReference>
<dbReference type="InterPro" id="IPR002298">
    <property type="entry name" value="DNA_polymerase_A"/>
</dbReference>
<evidence type="ECO:0000256" key="9">
    <source>
        <dbReference type="ARBA" id="ARBA00022763"/>
    </source>
</evidence>
<keyword evidence="11 17" id="KW-0269">Exonuclease</keyword>
<evidence type="ECO:0000256" key="1">
    <source>
        <dbReference type="ARBA" id="ARBA00007705"/>
    </source>
</evidence>
<evidence type="ECO:0000256" key="4">
    <source>
        <dbReference type="ARBA" id="ARBA00020311"/>
    </source>
</evidence>
<dbReference type="EC" id="2.7.7.7" evidence="3 16"/>
<dbReference type="GO" id="GO:0008408">
    <property type="term" value="F:3'-5' exonuclease activity"/>
    <property type="evidence" value="ECO:0007669"/>
    <property type="project" value="UniProtKB-UniRule"/>
</dbReference>
<keyword evidence="12 17" id="KW-0239">DNA-directed DNA polymerase</keyword>
<dbReference type="InterPro" id="IPR036279">
    <property type="entry name" value="5-3_exonuclease_C_sf"/>
</dbReference>
<dbReference type="Gene3D" id="3.30.420.10">
    <property type="entry name" value="Ribonuclease H-like superfamily/Ribonuclease H"/>
    <property type="match status" value="1"/>
</dbReference>
<dbReference type="NCBIfam" id="NF004397">
    <property type="entry name" value="PRK05755.1"/>
    <property type="match status" value="1"/>
</dbReference>
<dbReference type="CDD" id="cd08637">
    <property type="entry name" value="DNA_pol_A_pol_I_C"/>
    <property type="match status" value="1"/>
</dbReference>
<dbReference type="CDD" id="cd09898">
    <property type="entry name" value="H3TH_53EXO"/>
    <property type="match status" value="1"/>
</dbReference>